<reference evidence="1 2" key="3">
    <citation type="journal article" date="2013" name="Rice">
        <title>Improvement of the Oryza sativa Nipponbare reference genome using next generation sequence and optical map data.</title>
        <authorList>
            <person name="Kawahara Y."/>
            <person name="de la Bastide M."/>
            <person name="Hamilton J.P."/>
            <person name="Kanamori H."/>
            <person name="McCombie W.R."/>
            <person name="Ouyang S."/>
            <person name="Schwartz D.C."/>
            <person name="Tanaka T."/>
            <person name="Wu J."/>
            <person name="Zhou S."/>
            <person name="Childs K.L."/>
            <person name="Davidson R.M."/>
            <person name="Lin H."/>
            <person name="Quesada-Ocampo L."/>
            <person name="Vaillancourt B."/>
            <person name="Sakai H."/>
            <person name="Lee S.S."/>
            <person name="Kim J."/>
            <person name="Numa H."/>
            <person name="Itoh T."/>
            <person name="Buell C.R."/>
            <person name="Matsumoto T."/>
        </authorList>
    </citation>
    <scope>NUCLEOTIDE SEQUENCE [LARGE SCALE GENOMIC DNA]</scope>
    <source>
        <strain evidence="2">cv. Nipponbare</strain>
    </source>
</reference>
<evidence type="ECO:0000313" key="1">
    <source>
        <dbReference type="EMBL" id="BAS76008.1"/>
    </source>
</evidence>
<dbReference type="EMBL" id="AP014957">
    <property type="protein sequence ID" value="BAS76008.1"/>
    <property type="molecule type" value="Genomic_DNA"/>
</dbReference>
<keyword evidence="2" id="KW-1185">Reference proteome</keyword>
<reference evidence="1 2" key="2">
    <citation type="journal article" date="2013" name="Plant Cell Physiol.">
        <title>Rice Annotation Project Database (RAP-DB): an integrative and interactive database for rice genomics.</title>
        <authorList>
            <person name="Sakai H."/>
            <person name="Lee S.S."/>
            <person name="Tanaka T."/>
            <person name="Numa H."/>
            <person name="Kim J."/>
            <person name="Kawahara Y."/>
            <person name="Wakimoto H."/>
            <person name="Yang C.C."/>
            <person name="Iwamoto M."/>
            <person name="Abe T."/>
            <person name="Yamada Y."/>
            <person name="Muto A."/>
            <person name="Inokuchi H."/>
            <person name="Ikemura T."/>
            <person name="Matsumoto T."/>
            <person name="Sasaki T."/>
            <person name="Itoh T."/>
        </authorList>
    </citation>
    <scope>NUCLEOTIDE SEQUENCE [LARGE SCALE GENOMIC DNA]</scope>
    <source>
        <strain evidence="2">cv. Nipponbare</strain>
    </source>
</reference>
<sequence length="73" mass="8000">MLSMAQWLHSGRYLDHRSVHHQHLSIPMTGIKSLPPRPKVVTAPDFQPCKNPVTIGIAGSRIQSPCNLFATAG</sequence>
<reference evidence="2" key="1">
    <citation type="journal article" date="2005" name="Nature">
        <title>The map-based sequence of the rice genome.</title>
        <authorList>
            <consortium name="International rice genome sequencing project (IRGSP)"/>
            <person name="Matsumoto T."/>
            <person name="Wu J."/>
            <person name="Kanamori H."/>
            <person name="Katayose Y."/>
            <person name="Fujisawa M."/>
            <person name="Namiki N."/>
            <person name="Mizuno H."/>
            <person name="Yamamoto K."/>
            <person name="Antonio B.A."/>
            <person name="Baba T."/>
            <person name="Sakata K."/>
            <person name="Nagamura Y."/>
            <person name="Aoki H."/>
            <person name="Arikawa K."/>
            <person name="Arita K."/>
            <person name="Bito T."/>
            <person name="Chiden Y."/>
            <person name="Fujitsuka N."/>
            <person name="Fukunaka R."/>
            <person name="Hamada M."/>
            <person name="Harada C."/>
            <person name="Hayashi A."/>
            <person name="Hijishita S."/>
            <person name="Honda M."/>
            <person name="Hosokawa S."/>
            <person name="Ichikawa Y."/>
            <person name="Idonuma A."/>
            <person name="Iijima M."/>
            <person name="Ikeda M."/>
            <person name="Ikeno M."/>
            <person name="Ito K."/>
            <person name="Ito S."/>
            <person name="Ito T."/>
            <person name="Ito Y."/>
            <person name="Ito Y."/>
            <person name="Iwabuchi A."/>
            <person name="Kamiya K."/>
            <person name="Karasawa W."/>
            <person name="Kurita K."/>
            <person name="Katagiri S."/>
            <person name="Kikuta A."/>
            <person name="Kobayashi H."/>
            <person name="Kobayashi N."/>
            <person name="Machita K."/>
            <person name="Maehara T."/>
            <person name="Masukawa M."/>
            <person name="Mizubayashi T."/>
            <person name="Mukai Y."/>
            <person name="Nagasaki H."/>
            <person name="Nagata Y."/>
            <person name="Naito S."/>
            <person name="Nakashima M."/>
            <person name="Nakama Y."/>
            <person name="Nakamichi Y."/>
            <person name="Nakamura M."/>
            <person name="Meguro A."/>
            <person name="Negishi M."/>
            <person name="Ohta I."/>
            <person name="Ohta T."/>
            <person name="Okamoto M."/>
            <person name="Ono N."/>
            <person name="Saji S."/>
            <person name="Sakaguchi M."/>
            <person name="Sakai K."/>
            <person name="Shibata M."/>
            <person name="Shimokawa T."/>
            <person name="Song J."/>
            <person name="Takazaki Y."/>
            <person name="Terasawa K."/>
            <person name="Tsugane M."/>
            <person name="Tsuji K."/>
            <person name="Ueda S."/>
            <person name="Waki K."/>
            <person name="Yamagata H."/>
            <person name="Yamamoto M."/>
            <person name="Yamamoto S."/>
            <person name="Yamane H."/>
            <person name="Yoshiki S."/>
            <person name="Yoshihara R."/>
            <person name="Yukawa K."/>
            <person name="Zhong H."/>
            <person name="Yano M."/>
            <person name="Yuan Q."/>
            <person name="Ouyang S."/>
            <person name="Liu J."/>
            <person name="Jones K.M."/>
            <person name="Gansberger K."/>
            <person name="Moffat K."/>
            <person name="Hill J."/>
            <person name="Bera J."/>
            <person name="Fadrosh D."/>
            <person name="Jin S."/>
            <person name="Johri S."/>
            <person name="Kim M."/>
            <person name="Overton L."/>
            <person name="Reardon M."/>
            <person name="Tsitrin T."/>
            <person name="Vuong H."/>
            <person name="Weaver B."/>
            <person name="Ciecko A."/>
            <person name="Tallon L."/>
            <person name="Jackson J."/>
            <person name="Pai G."/>
            <person name="Aken S.V."/>
            <person name="Utterback T."/>
            <person name="Reidmuller S."/>
            <person name="Feldblyum T."/>
            <person name="Hsiao J."/>
            <person name="Zismann V."/>
            <person name="Iobst S."/>
            <person name="de Vazeille A.R."/>
            <person name="Buell C.R."/>
            <person name="Ying K."/>
            <person name="Li Y."/>
            <person name="Lu T."/>
            <person name="Huang Y."/>
            <person name="Zhao Q."/>
            <person name="Feng Q."/>
            <person name="Zhang L."/>
            <person name="Zhu J."/>
            <person name="Weng Q."/>
            <person name="Mu J."/>
            <person name="Lu Y."/>
            <person name="Fan D."/>
            <person name="Liu Y."/>
            <person name="Guan J."/>
            <person name="Zhang Y."/>
            <person name="Yu S."/>
            <person name="Liu X."/>
            <person name="Zhang Y."/>
            <person name="Hong G."/>
            <person name="Han B."/>
            <person name="Choisne N."/>
            <person name="Demange N."/>
            <person name="Orjeda G."/>
            <person name="Samain S."/>
            <person name="Cattolico L."/>
            <person name="Pelletier E."/>
            <person name="Couloux A."/>
            <person name="Segurens B."/>
            <person name="Wincker P."/>
            <person name="D'Hont A."/>
            <person name="Scarpelli C."/>
            <person name="Weissenbach J."/>
            <person name="Salanoubat M."/>
            <person name="Quetier F."/>
            <person name="Yu Y."/>
            <person name="Kim H.R."/>
            <person name="Rambo T."/>
            <person name="Currie J."/>
            <person name="Collura K."/>
            <person name="Luo M."/>
            <person name="Yang T."/>
            <person name="Ammiraju J.S.S."/>
            <person name="Engler F."/>
            <person name="Soderlund C."/>
            <person name="Wing R.A."/>
            <person name="Palmer L.E."/>
            <person name="de la Bastide M."/>
            <person name="Spiegel L."/>
            <person name="Nascimento L."/>
            <person name="Zutavern T."/>
            <person name="O'Shaughnessy A."/>
            <person name="Dike S."/>
            <person name="Dedhia N."/>
            <person name="Preston R."/>
            <person name="Balija V."/>
            <person name="McCombie W.R."/>
            <person name="Chow T."/>
            <person name="Chen H."/>
            <person name="Chung M."/>
            <person name="Chen C."/>
            <person name="Shaw J."/>
            <person name="Wu H."/>
            <person name="Hsiao K."/>
            <person name="Chao Y."/>
            <person name="Chu M."/>
            <person name="Cheng C."/>
            <person name="Hour A."/>
            <person name="Lee P."/>
            <person name="Lin S."/>
            <person name="Lin Y."/>
            <person name="Liou J."/>
            <person name="Liu S."/>
            <person name="Hsing Y."/>
            <person name="Raghuvanshi S."/>
            <person name="Mohanty A."/>
            <person name="Bharti A.K."/>
            <person name="Gaur A."/>
            <person name="Gupta V."/>
            <person name="Kumar D."/>
            <person name="Ravi V."/>
            <person name="Vij S."/>
            <person name="Kapur A."/>
            <person name="Khurana P."/>
            <person name="Khurana P."/>
            <person name="Khurana J.P."/>
            <person name="Tyagi A.K."/>
            <person name="Gaikwad K."/>
            <person name="Singh A."/>
            <person name="Dalal V."/>
            <person name="Srivastava S."/>
            <person name="Dixit A."/>
            <person name="Pal A.K."/>
            <person name="Ghazi I.A."/>
            <person name="Yadav M."/>
            <person name="Pandit A."/>
            <person name="Bhargava A."/>
            <person name="Sureshbabu K."/>
            <person name="Batra K."/>
            <person name="Sharma T.R."/>
            <person name="Mohapatra T."/>
            <person name="Singh N.K."/>
            <person name="Messing J."/>
            <person name="Nelson A.B."/>
            <person name="Fuks G."/>
            <person name="Kavchok S."/>
            <person name="Keizer G."/>
            <person name="Linton E."/>
            <person name="Llaca V."/>
            <person name="Song R."/>
            <person name="Tanyolac B."/>
            <person name="Young S."/>
            <person name="Ho-Il K."/>
            <person name="Hahn J.H."/>
            <person name="Sangsakoo G."/>
            <person name="Vanavichit A."/>
            <person name="de Mattos Luiz.A.T."/>
            <person name="Zimmer P.D."/>
            <person name="Malone G."/>
            <person name="Dellagostin O."/>
            <person name="de Oliveira A.C."/>
            <person name="Bevan M."/>
            <person name="Bancroft I."/>
            <person name="Minx P."/>
            <person name="Cordum H."/>
            <person name="Wilson R."/>
            <person name="Cheng Z."/>
            <person name="Jin W."/>
            <person name="Jiang J."/>
            <person name="Leong S.A."/>
            <person name="Iwama H."/>
            <person name="Gojobori T."/>
            <person name="Itoh T."/>
            <person name="Niimura Y."/>
            <person name="Fujii Y."/>
            <person name="Habara T."/>
            <person name="Sakai H."/>
            <person name="Sato Y."/>
            <person name="Wilson G."/>
            <person name="Kumar K."/>
            <person name="McCouch S."/>
            <person name="Juretic N."/>
            <person name="Hoen D."/>
            <person name="Wright S."/>
            <person name="Bruskiewich R."/>
            <person name="Bureau T."/>
            <person name="Miyao A."/>
            <person name="Hirochika H."/>
            <person name="Nishikawa T."/>
            <person name="Kadowaki K."/>
            <person name="Sugiura M."/>
            <person name="Burr B."/>
            <person name="Sasaki T."/>
        </authorList>
    </citation>
    <scope>NUCLEOTIDE SEQUENCE [LARGE SCALE GENOMIC DNA]</scope>
    <source>
        <strain evidence="2">cv. Nipponbare</strain>
    </source>
</reference>
<dbReference type="PaxDb" id="39947-A0A0P0VC93"/>
<accession>A0A0P0VC93</accession>
<organism evidence="1 2">
    <name type="scientific">Oryza sativa subsp. japonica</name>
    <name type="common">Rice</name>
    <dbReference type="NCBI Taxonomy" id="39947"/>
    <lineage>
        <taxon>Eukaryota</taxon>
        <taxon>Viridiplantae</taxon>
        <taxon>Streptophyta</taxon>
        <taxon>Embryophyta</taxon>
        <taxon>Tracheophyta</taxon>
        <taxon>Spermatophyta</taxon>
        <taxon>Magnoliopsida</taxon>
        <taxon>Liliopsida</taxon>
        <taxon>Poales</taxon>
        <taxon>Poaceae</taxon>
        <taxon>BOP clade</taxon>
        <taxon>Oryzoideae</taxon>
        <taxon>Oryzeae</taxon>
        <taxon>Oryzinae</taxon>
        <taxon>Oryza</taxon>
        <taxon>Oryza sativa</taxon>
    </lineage>
</organism>
<dbReference type="Proteomes" id="UP000059680">
    <property type="component" value="Chromosome 1"/>
</dbReference>
<proteinExistence type="predicted"/>
<dbReference type="Gramene" id="Os01t0927950-00">
    <property type="protein sequence ID" value="Os01t0927950-00"/>
    <property type="gene ID" value="Os01g0927950"/>
</dbReference>
<dbReference type="AlphaFoldDB" id="A0A0P0VC93"/>
<evidence type="ECO:0000313" key="2">
    <source>
        <dbReference type="Proteomes" id="UP000059680"/>
    </source>
</evidence>
<dbReference type="InParanoid" id="A0A0P0VC93"/>
<gene>
    <name evidence="1" type="ordered locus">Os01g0927950</name>
    <name evidence="1" type="ORF">OSNPB_010927950</name>
</gene>
<protein>
    <submittedName>
        <fullName evidence="1">Os01g0927950 protein</fullName>
    </submittedName>
</protein>
<name>A0A0P0VC93_ORYSJ</name>